<protein>
    <submittedName>
        <fullName evidence="2">DNA-binding protein</fullName>
    </submittedName>
</protein>
<proteinExistence type="predicted"/>
<keyword evidence="1" id="KW-0732">Signal</keyword>
<feature type="chain" id="PRO_5041422493" evidence="1">
    <location>
        <begin position="24"/>
        <end position="151"/>
    </location>
</feature>
<keyword evidence="2" id="KW-0238">DNA-binding</keyword>
<evidence type="ECO:0000256" key="1">
    <source>
        <dbReference type="SAM" id="SignalP"/>
    </source>
</evidence>
<reference evidence="2" key="1">
    <citation type="submission" date="2021-11" db="EMBL/GenBank/DDBJ databases">
        <title>Clostridia strains as spoilage organisms.</title>
        <authorList>
            <person name="Wambui J."/>
            <person name="Stevens M.J.A."/>
            <person name="Stephan R."/>
        </authorList>
    </citation>
    <scope>NUCLEOTIDE SEQUENCE</scope>
    <source>
        <strain evidence="2">CF009</strain>
    </source>
</reference>
<sequence length="151" mass="16517">MMRLYRKISICMCALALVLSFVGCGSKSSITKSVEKPDLVVPKVALTQTQLNAKIKKESVKADFIKLNGHETEFVGKSYLIEGTITNVDNTNTTLPLFTVTTKEDKGVGMYSIININKVNIAKGNKVLVYGKLNGKNDIGFTELTGNIIEK</sequence>
<gene>
    <name evidence="2" type="ORF">LL038_03425</name>
</gene>
<dbReference type="AlphaFoldDB" id="A0AA47EJE0"/>
<feature type="signal peptide" evidence="1">
    <location>
        <begin position="1"/>
        <end position="23"/>
    </location>
</feature>
<organism evidence="2 3">
    <name type="scientific">Clostridium estertheticum</name>
    <dbReference type="NCBI Taxonomy" id="238834"/>
    <lineage>
        <taxon>Bacteria</taxon>
        <taxon>Bacillati</taxon>
        <taxon>Bacillota</taxon>
        <taxon>Clostridia</taxon>
        <taxon>Eubacteriales</taxon>
        <taxon>Clostridiaceae</taxon>
        <taxon>Clostridium</taxon>
    </lineage>
</organism>
<name>A0AA47EJE0_9CLOT</name>
<evidence type="ECO:0000313" key="3">
    <source>
        <dbReference type="Proteomes" id="UP001164733"/>
    </source>
</evidence>
<dbReference type="PROSITE" id="PS51257">
    <property type="entry name" value="PROKAR_LIPOPROTEIN"/>
    <property type="match status" value="1"/>
</dbReference>
<accession>A0AA47EJE0</accession>
<dbReference type="Proteomes" id="UP001164733">
    <property type="component" value="Chromosome"/>
</dbReference>
<evidence type="ECO:0000313" key="2">
    <source>
        <dbReference type="EMBL" id="WAG61317.1"/>
    </source>
</evidence>
<dbReference type="GO" id="GO:0003677">
    <property type="term" value="F:DNA binding"/>
    <property type="evidence" value="ECO:0007669"/>
    <property type="project" value="UniProtKB-KW"/>
</dbReference>
<dbReference type="EMBL" id="CP086239">
    <property type="protein sequence ID" value="WAG61317.1"/>
    <property type="molecule type" value="Genomic_DNA"/>
</dbReference>